<evidence type="ECO:0000313" key="2">
    <source>
        <dbReference type="WBParaSite" id="ES5_v2.g8468.t1"/>
    </source>
</evidence>
<dbReference type="WBParaSite" id="ES5_v2.g8468.t1">
    <property type="protein sequence ID" value="ES5_v2.g8468.t1"/>
    <property type="gene ID" value="ES5_v2.g8468"/>
</dbReference>
<evidence type="ECO:0000313" key="1">
    <source>
        <dbReference type="Proteomes" id="UP000887579"/>
    </source>
</evidence>
<proteinExistence type="predicted"/>
<accession>A0AC34GV10</accession>
<sequence>MYLPTKLAAYWFPDSQRAIANTLGSMANPLGIAVMYATSNLFVNNKHPDSFLILNSFVALTAVITAILTLGVTSSVPPTPASASSSEATNALPFFDGFKKAIKSKTFLLLAMALGGGVGLFNALYNNLQPALCVKGYSDSFSGFMGALLIVSGLIGSAVSGVFVDKTRKFEETMKVCFCLAGIAASSLSISLQHENVEWWISLSIFCFGAFGFAIYPIGLELGVEITYPVAEATSSGILIMVGQIQGVIYLVTTVLLARPASTHEMRIQTCINKDDSDADVQNWRDSFIAWNAIVVVLIIIFVTFFWPKYRRMQYEQGVRSQQTPSMSVTTA</sequence>
<dbReference type="Proteomes" id="UP000887579">
    <property type="component" value="Unplaced"/>
</dbReference>
<organism evidence="1 2">
    <name type="scientific">Panagrolaimus sp. ES5</name>
    <dbReference type="NCBI Taxonomy" id="591445"/>
    <lineage>
        <taxon>Eukaryota</taxon>
        <taxon>Metazoa</taxon>
        <taxon>Ecdysozoa</taxon>
        <taxon>Nematoda</taxon>
        <taxon>Chromadorea</taxon>
        <taxon>Rhabditida</taxon>
        <taxon>Tylenchina</taxon>
        <taxon>Panagrolaimomorpha</taxon>
        <taxon>Panagrolaimoidea</taxon>
        <taxon>Panagrolaimidae</taxon>
        <taxon>Panagrolaimus</taxon>
    </lineage>
</organism>
<protein>
    <submittedName>
        <fullName evidence="2">Major facilitator superfamily (MFS) profile domain-containing protein</fullName>
    </submittedName>
</protein>
<name>A0AC34GV10_9BILA</name>
<reference evidence="2" key="1">
    <citation type="submission" date="2022-11" db="UniProtKB">
        <authorList>
            <consortium name="WormBaseParasite"/>
        </authorList>
    </citation>
    <scope>IDENTIFICATION</scope>
</reference>